<feature type="transmembrane region" description="Helical" evidence="1">
    <location>
        <begin position="21"/>
        <end position="39"/>
    </location>
</feature>
<reference evidence="2" key="1">
    <citation type="submission" date="2023-07" db="EMBL/GenBank/DDBJ databases">
        <title>Genomic Encyclopedia of Type Strains, Phase IV (KMG-IV): sequencing the most valuable type-strain genomes for metagenomic binning, comparative biology and taxonomic classification.</title>
        <authorList>
            <person name="Goeker M."/>
        </authorList>
    </citation>
    <scope>NUCLEOTIDE SEQUENCE</scope>
    <source>
        <strain evidence="2">DSM 26174</strain>
    </source>
</reference>
<protein>
    <submittedName>
        <fullName evidence="2">Uncharacterized protein</fullName>
    </submittedName>
</protein>
<dbReference type="AlphaFoldDB" id="A0AAE3XP15"/>
<keyword evidence="1" id="KW-1133">Transmembrane helix</keyword>
<evidence type="ECO:0000313" key="3">
    <source>
        <dbReference type="Proteomes" id="UP001185092"/>
    </source>
</evidence>
<sequence length="47" mass="5566">MNMKAEIDLVEKLKAVEVEKRICFIVQIINLLGVGLNWFEHDENKFF</sequence>
<dbReference type="EMBL" id="JAVDQD010000003">
    <property type="protein sequence ID" value="MDR6240093.1"/>
    <property type="molecule type" value="Genomic_DNA"/>
</dbReference>
<name>A0AAE3XP15_9BACT</name>
<proteinExistence type="predicted"/>
<keyword evidence="1" id="KW-0472">Membrane</keyword>
<evidence type="ECO:0000256" key="1">
    <source>
        <dbReference type="SAM" id="Phobius"/>
    </source>
</evidence>
<dbReference type="Proteomes" id="UP001185092">
    <property type="component" value="Unassembled WGS sequence"/>
</dbReference>
<accession>A0AAE3XP15</accession>
<gene>
    <name evidence="2" type="ORF">HNQ88_003141</name>
</gene>
<organism evidence="2 3">
    <name type="scientific">Aureibacter tunicatorum</name>
    <dbReference type="NCBI Taxonomy" id="866807"/>
    <lineage>
        <taxon>Bacteria</taxon>
        <taxon>Pseudomonadati</taxon>
        <taxon>Bacteroidota</taxon>
        <taxon>Cytophagia</taxon>
        <taxon>Cytophagales</taxon>
        <taxon>Persicobacteraceae</taxon>
        <taxon>Aureibacter</taxon>
    </lineage>
</organism>
<keyword evidence="1" id="KW-0812">Transmembrane</keyword>
<evidence type="ECO:0000313" key="2">
    <source>
        <dbReference type="EMBL" id="MDR6240093.1"/>
    </source>
</evidence>
<comment type="caution">
    <text evidence="2">The sequence shown here is derived from an EMBL/GenBank/DDBJ whole genome shotgun (WGS) entry which is preliminary data.</text>
</comment>
<keyword evidence="3" id="KW-1185">Reference proteome</keyword>